<protein>
    <submittedName>
        <fullName evidence="2">Hypothetical_protein</fullName>
    </submittedName>
</protein>
<name>A0AA86R5T1_9EUKA</name>
<dbReference type="Proteomes" id="UP001642409">
    <property type="component" value="Unassembled WGS sequence"/>
</dbReference>
<reference evidence="1" key="1">
    <citation type="submission" date="2023-06" db="EMBL/GenBank/DDBJ databases">
        <authorList>
            <person name="Kurt Z."/>
        </authorList>
    </citation>
    <scope>NUCLEOTIDE SEQUENCE</scope>
</reference>
<sequence>MQPKLFQNKPLLQIDYELKQYKRIKKHNIPSNSNLKIQLSDILEGSGSVYSLSSSLKSNRSSDLNLSTDDSASTDVFWDQSEVKDVKMLYVSGSNRKRSVQEVTISTGITAVERSQDDLDIYDLLF</sequence>
<evidence type="ECO:0000313" key="3">
    <source>
        <dbReference type="Proteomes" id="UP001642409"/>
    </source>
</evidence>
<evidence type="ECO:0000313" key="2">
    <source>
        <dbReference type="EMBL" id="CAL6103137.1"/>
    </source>
</evidence>
<dbReference type="EMBL" id="CATOUU010001028">
    <property type="protein sequence ID" value="CAI9967686.1"/>
    <property type="molecule type" value="Genomic_DNA"/>
</dbReference>
<accession>A0AA86R5T1</accession>
<comment type="caution">
    <text evidence="1">The sequence shown here is derived from an EMBL/GenBank/DDBJ whole genome shotgun (WGS) entry which is preliminary data.</text>
</comment>
<gene>
    <name evidence="1" type="ORF">HINF_LOCUS55331</name>
    <name evidence="2" type="ORF">HINF_LOCUS72001</name>
</gene>
<keyword evidence="3" id="KW-1185">Reference proteome</keyword>
<dbReference type="EMBL" id="CAXDID020000562">
    <property type="protein sequence ID" value="CAL6103137.1"/>
    <property type="molecule type" value="Genomic_DNA"/>
</dbReference>
<proteinExistence type="predicted"/>
<evidence type="ECO:0000313" key="1">
    <source>
        <dbReference type="EMBL" id="CAI9967686.1"/>
    </source>
</evidence>
<organism evidence="1">
    <name type="scientific">Hexamita inflata</name>
    <dbReference type="NCBI Taxonomy" id="28002"/>
    <lineage>
        <taxon>Eukaryota</taxon>
        <taxon>Metamonada</taxon>
        <taxon>Diplomonadida</taxon>
        <taxon>Hexamitidae</taxon>
        <taxon>Hexamitinae</taxon>
        <taxon>Hexamita</taxon>
    </lineage>
</organism>
<reference evidence="2 3" key="2">
    <citation type="submission" date="2024-07" db="EMBL/GenBank/DDBJ databases">
        <authorList>
            <person name="Akdeniz Z."/>
        </authorList>
    </citation>
    <scope>NUCLEOTIDE SEQUENCE [LARGE SCALE GENOMIC DNA]</scope>
</reference>
<dbReference type="AlphaFoldDB" id="A0AA86R5T1"/>